<accession>A0A6H0KP41</accession>
<evidence type="ECO:0000259" key="1">
    <source>
        <dbReference type="Pfam" id="PF00534"/>
    </source>
</evidence>
<evidence type="ECO:0000259" key="2">
    <source>
        <dbReference type="Pfam" id="PF13439"/>
    </source>
</evidence>
<dbReference type="KEGG" id="bfc:BacF7301_13800"/>
<dbReference type="AlphaFoldDB" id="A0A6H0KP41"/>
<evidence type="ECO:0000313" key="4">
    <source>
        <dbReference type="Proteomes" id="UP000501780"/>
    </source>
</evidence>
<organism evidence="3 4">
    <name type="scientific">Bacteroides faecium</name>
    <dbReference type="NCBI Taxonomy" id="2715212"/>
    <lineage>
        <taxon>Bacteria</taxon>
        <taxon>Pseudomonadati</taxon>
        <taxon>Bacteroidota</taxon>
        <taxon>Bacteroidia</taxon>
        <taxon>Bacteroidales</taxon>
        <taxon>Bacteroidaceae</taxon>
        <taxon>Bacteroides</taxon>
    </lineage>
</organism>
<gene>
    <name evidence="3" type="ORF">BacF7301_13800</name>
</gene>
<dbReference type="InterPro" id="IPR028098">
    <property type="entry name" value="Glyco_trans_4-like_N"/>
</dbReference>
<dbReference type="EMBL" id="CP050831">
    <property type="protein sequence ID" value="QIU95150.1"/>
    <property type="molecule type" value="Genomic_DNA"/>
</dbReference>
<dbReference type="Gene3D" id="3.40.50.2000">
    <property type="entry name" value="Glycogen Phosphorylase B"/>
    <property type="match status" value="2"/>
</dbReference>
<keyword evidence="3" id="KW-0808">Transferase</keyword>
<dbReference type="RefSeq" id="WP_167963682.1">
    <property type="nucleotide sequence ID" value="NZ_CP050831.1"/>
</dbReference>
<feature type="domain" description="Glycosyltransferase subfamily 4-like N-terminal" evidence="2">
    <location>
        <begin position="12"/>
        <end position="168"/>
    </location>
</feature>
<dbReference type="SUPFAM" id="SSF53756">
    <property type="entry name" value="UDP-Glycosyltransferase/glycogen phosphorylase"/>
    <property type="match status" value="1"/>
</dbReference>
<dbReference type="Proteomes" id="UP000501780">
    <property type="component" value="Chromosome"/>
</dbReference>
<name>A0A6H0KP41_9BACE</name>
<reference evidence="3 4" key="1">
    <citation type="submission" date="2020-03" db="EMBL/GenBank/DDBJ databases">
        <title>Genomic analysis of Bacteroides faecium CBA7301.</title>
        <authorList>
            <person name="Kim J."/>
            <person name="Roh S.W."/>
        </authorList>
    </citation>
    <scope>NUCLEOTIDE SEQUENCE [LARGE SCALE GENOMIC DNA]</scope>
    <source>
        <strain evidence="3 4">CBA7301</strain>
    </source>
</reference>
<protein>
    <submittedName>
        <fullName evidence="3">Glycosyltransferase</fullName>
    </submittedName>
</protein>
<dbReference type="InterPro" id="IPR001296">
    <property type="entry name" value="Glyco_trans_1"/>
</dbReference>
<dbReference type="Pfam" id="PF13439">
    <property type="entry name" value="Glyco_transf_4"/>
    <property type="match status" value="1"/>
</dbReference>
<keyword evidence="4" id="KW-1185">Reference proteome</keyword>
<dbReference type="GO" id="GO:0016757">
    <property type="term" value="F:glycosyltransferase activity"/>
    <property type="evidence" value="ECO:0007669"/>
    <property type="project" value="InterPro"/>
</dbReference>
<dbReference type="PANTHER" id="PTHR12526:SF630">
    <property type="entry name" value="GLYCOSYLTRANSFERASE"/>
    <property type="match status" value="1"/>
</dbReference>
<evidence type="ECO:0000313" key="3">
    <source>
        <dbReference type="EMBL" id="QIU95150.1"/>
    </source>
</evidence>
<dbReference type="Pfam" id="PF00534">
    <property type="entry name" value="Glycos_transf_1"/>
    <property type="match status" value="1"/>
</dbReference>
<dbReference type="PANTHER" id="PTHR12526">
    <property type="entry name" value="GLYCOSYLTRANSFERASE"/>
    <property type="match status" value="1"/>
</dbReference>
<feature type="domain" description="Glycosyl transferase family 1" evidence="1">
    <location>
        <begin position="186"/>
        <end position="330"/>
    </location>
</feature>
<proteinExistence type="predicted"/>
<sequence>MKILQVITSMNIGGAEKLITEITPLLRDKGHQVDVLLFDGTETAFKQNLLDNGICVYEFGKGGSVYNPLYIFRLLPFLKKYDIVHTHNTAPQLFAAIGSVLCSVVLVTTEHTTANRRRGWRWYWLIDRWMYNRYQSVICISDAAENNLKKYLDHYHTNITTIYNGVNFQSFIDAKAETALKKQTVGKAVVVMVAGFRYQKDQDTLIKAFGYLPKDKYELWLVGDGERRQILEQLVDEKNLKDNVRFLGVRNDIPQILKAADIVVMSSHFEGLSLSSIEGMAVEKPFLASDVDGLREITMGAGILFPHGDVRQLAKEIEQLMDDREYYKTVADKCMKRAKKYDIFKMVDEYEKEYKVLINEYV</sequence>